<dbReference type="NCBIfam" id="TIGR00268">
    <property type="entry name" value="ATP-dependent sacrificial sulfur transferase LarE"/>
    <property type="match status" value="1"/>
</dbReference>
<name>A0A0E3SR25_METMT</name>
<evidence type="ECO:0000259" key="1">
    <source>
        <dbReference type="Pfam" id="PF02540"/>
    </source>
</evidence>
<sequence length="275" mass="30559">MSGYEDKLLKLEEQIVGKRSVLIAFSGGIDSTLLAIIAKRVLGSDHLCVLVNSPLVPKEDVKRALEIAKEYGLNLKVVEHDPLSIPAVKQNAEDRCYHCKKGICRILKEIANEHNIETIMDGTNMSDLGEYRPGTKATSEEGVVHPFIDAGIAKDDIRQIAKDIDLAIWDLPSSACLASRIPYNETIELSMLKIIDEGEAFLHDLDFKRCRLRLHNAGEMGRIEVPEDGFEKLILERDAIVQRLKGLGVQYVALDLNGYQSGSFDKTRGSQIFNG</sequence>
<dbReference type="PIRSF" id="PIRSF006661">
    <property type="entry name" value="PP-lp_UCP006661"/>
    <property type="match status" value="1"/>
</dbReference>
<dbReference type="PANTHER" id="PTHR43169:SF2">
    <property type="entry name" value="NAD_GMP SYNTHASE DOMAIN-CONTAINING PROTEIN"/>
    <property type="match status" value="1"/>
</dbReference>
<dbReference type="GO" id="GO:0016783">
    <property type="term" value="F:sulfurtransferase activity"/>
    <property type="evidence" value="ECO:0007669"/>
    <property type="project" value="InterPro"/>
</dbReference>
<dbReference type="OrthoDB" id="61764at2157"/>
<organism evidence="2 3">
    <name type="scientific">Methanococcoides methylutens MM1</name>
    <dbReference type="NCBI Taxonomy" id="1434104"/>
    <lineage>
        <taxon>Archaea</taxon>
        <taxon>Methanobacteriati</taxon>
        <taxon>Methanobacteriota</taxon>
        <taxon>Stenosarchaea group</taxon>
        <taxon>Methanomicrobia</taxon>
        <taxon>Methanosarcinales</taxon>
        <taxon>Methanosarcinaceae</taxon>
        <taxon>Methanococcoides</taxon>
    </lineage>
</organism>
<dbReference type="Pfam" id="PF02540">
    <property type="entry name" value="NAD_synthase"/>
    <property type="match status" value="1"/>
</dbReference>
<dbReference type="RefSeq" id="WP_048205370.1">
    <property type="nucleotide sequence ID" value="NZ_CP009518.1"/>
</dbReference>
<dbReference type="EMBL" id="CP009518">
    <property type="protein sequence ID" value="AKB85251.1"/>
    <property type="molecule type" value="Genomic_DNA"/>
</dbReference>
<dbReference type="HOGENOM" id="CLU_061181_2_0_2"/>
<dbReference type="STRING" id="1434104.MCMEM_1198"/>
<dbReference type="InterPro" id="IPR022310">
    <property type="entry name" value="NAD/GMP_synthase"/>
</dbReference>
<dbReference type="Gene3D" id="3.40.50.620">
    <property type="entry name" value="HUPs"/>
    <property type="match status" value="1"/>
</dbReference>
<feature type="domain" description="NAD/GMP synthase" evidence="1">
    <location>
        <begin position="16"/>
        <end position="92"/>
    </location>
</feature>
<dbReference type="PATRIC" id="fig|1434104.5.peg.1315"/>
<protein>
    <submittedName>
        <fullName evidence="2">ATP-utilizing enzymes of the PP-loop superfamily</fullName>
    </submittedName>
</protein>
<dbReference type="GeneID" id="24893741"/>
<dbReference type="InterPro" id="IPR052188">
    <property type="entry name" value="Ni-pincer_cofactor_biosynth"/>
</dbReference>
<dbReference type="CDD" id="cd01990">
    <property type="entry name" value="LarE-like"/>
    <property type="match status" value="1"/>
</dbReference>
<evidence type="ECO:0000313" key="2">
    <source>
        <dbReference type="EMBL" id="AKB85251.1"/>
    </source>
</evidence>
<dbReference type="SUPFAM" id="SSF52402">
    <property type="entry name" value="Adenine nucleotide alpha hydrolases-like"/>
    <property type="match status" value="1"/>
</dbReference>
<accession>A0A0E3SR25</accession>
<dbReference type="PANTHER" id="PTHR43169">
    <property type="entry name" value="EXSB FAMILY PROTEIN"/>
    <property type="match status" value="1"/>
</dbReference>
<dbReference type="KEGG" id="mmet:MCMEM_1198"/>
<dbReference type="InterPro" id="IPR014729">
    <property type="entry name" value="Rossmann-like_a/b/a_fold"/>
</dbReference>
<reference evidence="2 3" key="1">
    <citation type="submission" date="2014-07" db="EMBL/GenBank/DDBJ databases">
        <title>Methanogenic archaea and the global carbon cycle.</title>
        <authorList>
            <person name="Henriksen J.R."/>
            <person name="Luke J."/>
            <person name="Reinhart S."/>
            <person name="Benedict M.N."/>
            <person name="Youngblut N.D."/>
            <person name="Metcalf M.E."/>
            <person name="Whitaker R.J."/>
            <person name="Metcalf W.W."/>
        </authorList>
    </citation>
    <scope>NUCLEOTIDE SEQUENCE [LARGE SCALE GENOMIC DNA]</scope>
    <source>
        <strain evidence="2 3">MM1</strain>
    </source>
</reference>
<keyword evidence="3" id="KW-1185">Reference proteome</keyword>
<gene>
    <name evidence="2" type="ORF">MCMEM_1198</name>
</gene>
<dbReference type="AlphaFoldDB" id="A0A0E3SR25"/>
<dbReference type="GO" id="GO:0006163">
    <property type="term" value="P:purine nucleotide metabolic process"/>
    <property type="evidence" value="ECO:0007669"/>
    <property type="project" value="UniProtKB-ARBA"/>
</dbReference>
<proteinExistence type="predicted"/>
<evidence type="ECO:0000313" key="3">
    <source>
        <dbReference type="Proteomes" id="UP000033048"/>
    </source>
</evidence>
<dbReference type="InterPro" id="IPR005232">
    <property type="entry name" value="LarE"/>
</dbReference>
<dbReference type="Proteomes" id="UP000033048">
    <property type="component" value="Chromosome"/>
</dbReference>